<keyword evidence="6" id="KW-0418">Kinase</keyword>
<evidence type="ECO:0000256" key="2">
    <source>
        <dbReference type="ARBA" id="ARBA00022679"/>
    </source>
</evidence>
<keyword evidence="7" id="KW-1185">Reference proteome</keyword>
<comment type="similarity">
    <text evidence="1">Belongs to the protein kinase superfamily. ADCK protein kinase family.</text>
</comment>
<dbReference type="PANTHER" id="PTHR43851:SF3">
    <property type="entry name" value="COENZYME Q8"/>
    <property type="match status" value="1"/>
</dbReference>
<reference evidence="6 7" key="2">
    <citation type="submission" date="2020-06" db="EMBL/GenBank/DDBJ databases">
        <title>Antribacter stalactiti gen. nov., sp. nov., a new member of the family Nacardiaceae isolated from a cave.</title>
        <authorList>
            <person name="Kim I.S."/>
        </authorList>
    </citation>
    <scope>NUCLEOTIDE SEQUENCE [LARGE SCALE GENOMIC DNA]</scope>
    <source>
        <strain evidence="6 7">YC2-7</strain>
    </source>
</reference>
<dbReference type="EMBL" id="VCQU01000003">
    <property type="protein sequence ID" value="NMN95505.1"/>
    <property type="molecule type" value="Genomic_DNA"/>
</dbReference>
<evidence type="ECO:0000256" key="1">
    <source>
        <dbReference type="ARBA" id="ARBA00009670"/>
    </source>
</evidence>
<sequence length="461" mass="51035">MAGRVPKSRVARGGKLGRLAAEQAVRGAGTRISMIGRSDRARAILAERSTMQAAEQLVMVLGTMKGAAMKIGQMLSVLDLDLIPESHREVFREKLAALRDQAPAAPFSAMRKVIETDLGPLRGVFRDFDESAIAAASVGQVYRATLRDGRAVAVKVQYPGVDDAIRADMRNLKFFGKLAAPFWPTLKDNSIFDEIARNLESELDYEAEARTQHAVSQRYQGHPFITIPDSVVEHSSPHVLVTEFFDGMPFDRMRALPKADRNHIGELIYRFYIGSMFSHNEFCGDPHPGNVLVGADGMVAFIDFGLYNRMDPVNVDFERALLRAACEEDADELYRLMVGRGIVDPTSNVIPAECLDYLRSAAGWHLLDEPLTITPELATGALILAIDPRASAAQFTGIRRQQLPAEHVFSRRADFFTFGVLGQLNSTNNWHRIAREWAYGDPPATDIGRAIAEWRTATGNH</sequence>
<dbReference type="Pfam" id="PF03109">
    <property type="entry name" value="ABC1"/>
    <property type="match status" value="1"/>
</dbReference>
<keyword evidence="3" id="KW-0547">Nucleotide-binding</keyword>
<dbReference type="RefSeq" id="WP_169586442.1">
    <property type="nucleotide sequence ID" value="NZ_VCQU01000003.1"/>
</dbReference>
<comment type="caution">
    <text evidence="6">The sequence shown here is derived from an EMBL/GenBank/DDBJ whole genome shotgun (WGS) entry which is preliminary data.</text>
</comment>
<evidence type="ECO:0000259" key="5">
    <source>
        <dbReference type="PROSITE" id="PS50011"/>
    </source>
</evidence>
<gene>
    <name evidence="6" type="ORF">FGL95_10725</name>
</gene>
<proteinExistence type="inferred from homology"/>
<dbReference type="SUPFAM" id="SSF56112">
    <property type="entry name" value="Protein kinase-like (PK-like)"/>
    <property type="match status" value="1"/>
</dbReference>
<name>A0A848K9B5_9NOCA</name>
<dbReference type="GO" id="GO:0004672">
    <property type="term" value="F:protein kinase activity"/>
    <property type="evidence" value="ECO:0007669"/>
    <property type="project" value="InterPro"/>
</dbReference>
<dbReference type="PROSITE" id="PS50011">
    <property type="entry name" value="PROTEIN_KINASE_DOM"/>
    <property type="match status" value="1"/>
</dbReference>
<dbReference type="Proteomes" id="UP000535543">
    <property type="component" value="Unassembled WGS sequence"/>
</dbReference>
<dbReference type="InterPro" id="IPR000719">
    <property type="entry name" value="Prot_kinase_dom"/>
</dbReference>
<dbReference type="PANTHER" id="PTHR43851">
    <property type="match status" value="1"/>
</dbReference>
<protein>
    <submittedName>
        <fullName evidence="6">AarF/ABC1/UbiB kinase family protein</fullName>
    </submittedName>
</protein>
<organism evidence="6 7">
    <name type="scientific">Antrihabitans stalactiti</name>
    <dbReference type="NCBI Taxonomy" id="2584121"/>
    <lineage>
        <taxon>Bacteria</taxon>
        <taxon>Bacillati</taxon>
        <taxon>Actinomycetota</taxon>
        <taxon>Actinomycetes</taxon>
        <taxon>Mycobacteriales</taxon>
        <taxon>Nocardiaceae</taxon>
        <taxon>Antrihabitans</taxon>
    </lineage>
</organism>
<dbReference type="CDD" id="cd13970">
    <property type="entry name" value="ABC1_ADCK3"/>
    <property type="match status" value="1"/>
</dbReference>
<dbReference type="InterPro" id="IPR004147">
    <property type="entry name" value="ABC1_dom"/>
</dbReference>
<keyword evidence="4" id="KW-0067">ATP-binding</keyword>
<dbReference type="GO" id="GO:0005524">
    <property type="term" value="F:ATP binding"/>
    <property type="evidence" value="ECO:0007669"/>
    <property type="project" value="UniProtKB-KW"/>
</dbReference>
<evidence type="ECO:0000256" key="3">
    <source>
        <dbReference type="ARBA" id="ARBA00022741"/>
    </source>
</evidence>
<dbReference type="InterPro" id="IPR051409">
    <property type="entry name" value="Atypical_kinase_ADCK"/>
</dbReference>
<evidence type="ECO:0000313" key="7">
    <source>
        <dbReference type="Proteomes" id="UP000535543"/>
    </source>
</evidence>
<evidence type="ECO:0000256" key="4">
    <source>
        <dbReference type="ARBA" id="ARBA00022840"/>
    </source>
</evidence>
<evidence type="ECO:0000313" key="6">
    <source>
        <dbReference type="EMBL" id="NMN95505.1"/>
    </source>
</evidence>
<dbReference type="InterPro" id="IPR011009">
    <property type="entry name" value="Kinase-like_dom_sf"/>
</dbReference>
<reference evidence="6 7" key="1">
    <citation type="submission" date="2019-05" db="EMBL/GenBank/DDBJ databases">
        <authorList>
            <person name="Lee S.D."/>
        </authorList>
    </citation>
    <scope>NUCLEOTIDE SEQUENCE [LARGE SCALE GENOMIC DNA]</scope>
    <source>
        <strain evidence="6 7">YC2-7</strain>
    </source>
</reference>
<dbReference type="AlphaFoldDB" id="A0A848K9B5"/>
<feature type="domain" description="Protein kinase" evidence="5">
    <location>
        <begin position="127"/>
        <end position="461"/>
    </location>
</feature>
<dbReference type="InterPro" id="IPR034646">
    <property type="entry name" value="ADCK3_dom"/>
</dbReference>
<accession>A0A848K9B5</accession>
<keyword evidence="2" id="KW-0808">Transferase</keyword>